<sequence length="337" mass="37481">MEAYVRAQKENPTAFFSLHTSSEEVLSSILERRSCLVNIHEGLPVLHGIAGDLNPLFRLQVELMDIVVINHIKLVPSPTVHEYPPLMPFFLYGTSKEQHIEHTLCRSENIQLNSSCVQLDFGPSTERIISDIGSNAGYFLTFDDLRESAILPFGPGHRPDFFAPNRTFRVTLHLSAHGLDAARRESLPEDSLDDRESVAQGSLTLGDSVYVDYVHINRDSVPRLCITPTEQLTRDLLLVSVTNDYQKIVDDILRVVSHDNAHAAPDLEEHILAQAVLPTQYILGRAVDGQDTAAASSSVHLSRFVVSHLSDVYSRQLKVRGGWKGMFDEMVAACTGN</sequence>
<dbReference type="HOGENOM" id="CLU_804409_0_0_1"/>
<proteinExistence type="predicted"/>
<dbReference type="OrthoDB" id="2161780at2759"/>
<keyword evidence="2" id="KW-1185">Reference proteome</keyword>
<name>S8EME6_FOMSC</name>
<dbReference type="Proteomes" id="UP000015241">
    <property type="component" value="Unassembled WGS sequence"/>
</dbReference>
<dbReference type="EMBL" id="KE504122">
    <property type="protein sequence ID" value="EPT06227.1"/>
    <property type="molecule type" value="Genomic_DNA"/>
</dbReference>
<dbReference type="STRING" id="743788.S8EME6"/>
<evidence type="ECO:0000313" key="1">
    <source>
        <dbReference type="EMBL" id="EPT06227.1"/>
    </source>
</evidence>
<organism evidence="1 2">
    <name type="scientific">Fomitopsis schrenkii</name>
    <name type="common">Brown rot fungus</name>
    <dbReference type="NCBI Taxonomy" id="2126942"/>
    <lineage>
        <taxon>Eukaryota</taxon>
        <taxon>Fungi</taxon>
        <taxon>Dikarya</taxon>
        <taxon>Basidiomycota</taxon>
        <taxon>Agaricomycotina</taxon>
        <taxon>Agaricomycetes</taxon>
        <taxon>Polyporales</taxon>
        <taxon>Fomitopsis</taxon>
    </lineage>
</organism>
<protein>
    <submittedName>
        <fullName evidence="1">Uncharacterized protein</fullName>
    </submittedName>
</protein>
<accession>S8EME6</accession>
<dbReference type="InParanoid" id="S8EME6"/>
<gene>
    <name evidence="1" type="ORF">FOMPIDRAFT_1110027</name>
</gene>
<dbReference type="AlphaFoldDB" id="S8EME6"/>
<reference evidence="1 2" key="1">
    <citation type="journal article" date="2012" name="Science">
        <title>The Paleozoic origin of enzymatic lignin decomposition reconstructed from 31 fungal genomes.</title>
        <authorList>
            <person name="Floudas D."/>
            <person name="Binder M."/>
            <person name="Riley R."/>
            <person name="Barry K."/>
            <person name="Blanchette R.A."/>
            <person name="Henrissat B."/>
            <person name="Martinez A.T."/>
            <person name="Otillar R."/>
            <person name="Spatafora J.W."/>
            <person name="Yadav J.S."/>
            <person name="Aerts A."/>
            <person name="Benoit I."/>
            <person name="Boyd A."/>
            <person name="Carlson A."/>
            <person name="Copeland A."/>
            <person name="Coutinho P.M."/>
            <person name="de Vries R.P."/>
            <person name="Ferreira P."/>
            <person name="Findley K."/>
            <person name="Foster B."/>
            <person name="Gaskell J."/>
            <person name="Glotzer D."/>
            <person name="Gorecki P."/>
            <person name="Heitman J."/>
            <person name="Hesse C."/>
            <person name="Hori C."/>
            <person name="Igarashi K."/>
            <person name="Jurgens J.A."/>
            <person name="Kallen N."/>
            <person name="Kersten P."/>
            <person name="Kohler A."/>
            <person name="Kuees U."/>
            <person name="Kumar T.K.A."/>
            <person name="Kuo A."/>
            <person name="LaButti K."/>
            <person name="Larrondo L.F."/>
            <person name="Lindquist E."/>
            <person name="Ling A."/>
            <person name="Lombard V."/>
            <person name="Lucas S."/>
            <person name="Lundell T."/>
            <person name="Martin R."/>
            <person name="McLaughlin D.J."/>
            <person name="Morgenstern I."/>
            <person name="Morin E."/>
            <person name="Murat C."/>
            <person name="Nagy L.G."/>
            <person name="Nolan M."/>
            <person name="Ohm R.A."/>
            <person name="Patyshakuliyeva A."/>
            <person name="Rokas A."/>
            <person name="Ruiz-Duenas F.J."/>
            <person name="Sabat G."/>
            <person name="Salamov A."/>
            <person name="Samejima M."/>
            <person name="Schmutz J."/>
            <person name="Slot J.C."/>
            <person name="St John F."/>
            <person name="Stenlid J."/>
            <person name="Sun H."/>
            <person name="Sun S."/>
            <person name="Syed K."/>
            <person name="Tsang A."/>
            <person name="Wiebenga A."/>
            <person name="Young D."/>
            <person name="Pisabarro A."/>
            <person name="Eastwood D.C."/>
            <person name="Martin F."/>
            <person name="Cullen D."/>
            <person name="Grigoriev I.V."/>
            <person name="Hibbett D.S."/>
        </authorList>
    </citation>
    <scope>NUCLEOTIDE SEQUENCE</scope>
    <source>
        <strain evidence="2">FP-58527</strain>
    </source>
</reference>
<evidence type="ECO:0000313" key="2">
    <source>
        <dbReference type="Proteomes" id="UP000015241"/>
    </source>
</evidence>